<evidence type="ECO:0000313" key="2">
    <source>
        <dbReference type="EMBL" id="SBT62940.1"/>
    </source>
</evidence>
<dbReference type="EMBL" id="FLRF01000001">
    <property type="protein sequence ID" value="SBT62940.1"/>
    <property type="molecule type" value="Genomic_DNA"/>
</dbReference>
<gene>
    <name evidence="2" type="ORF">TREMTM_A_00030</name>
</gene>
<evidence type="ECO:0000256" key="1">
    <source>
        <dbReference type="SAM" id="Phobius"/>
    </source>
</evidence>
<keyword evidence="1" id="KW-0812">Transmembrane</keyword>
<reference evidence="3" key="1">
    <citation type="submission" date="2016-04" db="EMBL/GenBank/DDBJ databases">
        <authorList>
            <person name="Szabo Gitta"/>
        </authorList>
    </citation>
    <scope>NUCLEOTIDE SEQUENCE [LARGE SCALE GENOMIC DNA]</scope>
</reference>
<evidence type="ECO:0000313" key="3">
    <source>
        <dbReference type="Proteomes" id="UP000092845"/>
    </source>
</evidence>
<dbReference type="AlphaFoldDB" id="A0A1C3K8T5"/>
<protein>
    <submittedName>
        <fullName evidence="2">Uncharacterized protein</fullName>
    </submittedName>
</protein>
<sequence length="91" mass="9673">MTGQQGVWSSRPNGSAAKACLTTAATNCERLAHGLHADHANNAFQCSGRPAWRHAGLHATYWHTIWSAVPCLATAMLLLAALARTVVVHDA</sequence>
<proteinExistence type="predicted"/>
<name>A0A1C3K8T5_TREPR</name>
<keyword evidence="1" id="KW-0472">Membrane</keyword>
<dbReference type="Proteomes" id="UP000092845">
    <property type="component" value="Unassembled WGS sequence"/>
</dbReference>
<organism evidence="2 3">
    <name type="scientific">Tremblaya princeps</name>
    <dbReference type="NCBI Taxonomy" id="189385"/>
    <lineage>
        <taxon>Bacteria</taxon>
        <taxon>Pseudomonadati</taxon>
        <taxon>Pseudomonadota</taxon>
        <taxon>Betaproteobacteria</taxon>
        <taxon>Candidatus Tremblayella</taxon>
    </lineage>
</organism>
<feature type="transmembrane region" description="Helical" evidence="1">
    <location>
        <begin position="65"/>
        <end position="87"/>
    </location>
</feature>
<accession>A0A1C3K8T5</accession>
<keyword evidence="1" id="KW-1133">Transmembrane helix</keyword>